<dbReference type="Gene3D" id="2.160.20.20">
    <property type="match status" value="1"/>
</dbReference>
<protein>
    <submittedName>
        <fullName evidence="2">Uncharacterized protein</fullName>
    </submittedName>
</protein>
<evidence type="ECO:0000313" key="2">
    <source>
        <dbReference type="EMBL" id="QQO10278.1"/>
    </source>
</evidence>
<evidence type="ECO:0000256" key="1">
    <source>
        <dbReference type="SAM" id="SignalP"/>
    </source>
</evidence>
<reference evidence="2" key="1">
    <citation type="submission" date="2021-01" db="EMBL/GenBank/DDBJ databases">
        <title>Description of Breznakiella homolactica.</title>
        <authorList>
            <person name="Song Y."/>
            <person name="Brune A."/>
        </authorList>
    </citation>
    <scope>NUCLEOTIDE SEQUENCE</scope>
    <source>
        <strain evidence="2">RmG30</strain>
    </source>
</reference>
<dbReference type="PANTHER" id="PTHR11319:SF35">
    <property type="entry name" value="OUTER MEMBRANE PROTEIN PMPC-RELATED"/>
    <property type="match status" value="1"/>
</dbReference>
<dbReference type="AlphaFoldDB" id="A0A7T8BCI0"/>
<feature type="signal peptide" evidence="1">
    <location>
        <begin position="1"/>
        <end position="24"/>
    </location>
</feature>
<dbReference type="RefSeq" id="WP_215627582.1">
    <property type="nucleotide sequence ID" value="NZ_CP067089.2"/>
</dbReference>
<dbReference type="InterPro" id="IPR011050">
    <property type="entry name" value="Pectin_lyase_fold/virulence"/>
</dbReference>
<organism evidence="2 3">
    <name type="scientific">Breznakiella homolactica</name>
    <dbReference type="NCBI Taxonomy" id="2798577"/>
    <lineage>
        <taxon>Bacteria</taxon>
        <taxon>Pseudomonadati</taxon>
        <taxon>Spirochaetota</taxon>
        <taxon>Spirochaetia</taxon>
        <taxon>Spirochaetales</taxon>
        <taxon>Breznakiellaceae</taxon>
        <taxon>Breznakiella</taxon>
    </lineage>
</organism>
<feature type="chain" id="PRO_5031164513" evidence="1">
    <location>
        <begin position="25"/>
        <end position="514"/>
    </location>
</feature>
<dbReference type="KEGG" id="bhc:JFL75_04985"/>
<keyword evidence="3" id="KW-1185">Reference proteome</keyword>
<accession>A0A7T8BCI0</accession>
<proteinExistence type="predicted"/>
<dbReference type="SMART" id="SM00710">
    <property type="entry name" value="PbH1"/>
    <property type="match status" value="6"/>
</dbReference>
<name>A0A7T8BCI0_9SPIR</name>
<sequence>MSTKKCLFGMAVFAIIAMGFTACSQVLSPEESSVTVQLPGESGGRAYTEAEKSGFAYTVTLTGPGGRTVTAEASAGKAVTFGGLVKGLWLVEVRALNGDKESVAYGSDTVTVTAGNNRALVKMGEIIYSLTQLKGAIDDAKAGDTLYIGSDIEFTGFIEILKNLTFSSLGDYTLSRGSAHPNELFQIGSETVTFKAEGTNTLTLDGKSNPNIKKPLISLNSGATLVLGNGSVLQNNEVVVSDPLGVSGGAVYCKNGKVVVSGGIIRDNINLANNKEGGGFYLEDSEFTMTSGAIYGNTAETGGGLHLINSGFTMTGGEIYGNTANTTSAGRGGGVYIKNTGLSAGDPARIITISGGSVYGNHTFANGGGFYIDNSGRAQDAVVISGGAIYNNIVAGSSGAGGGIRLNNSAKFTMSGGAVYRNQADEGGGMYVTNVSSFTMTGGHICRNLLSGGGTTGGGLYIASSTISIPSPKKGEIKENSSQNVRLDYGVTGDTTGIAVGGENGESDICSMAH</sequence>
<keyword evidence="1" id="KW-0732">Signal</keyword>
<gene>
    <name evidence="2" type="ORF">JFL75_04985</name>
</gene>
<dbReference type="InterPro" id="IPR006626">
    <property type="entry name" value="PbH1"/>
</dbReference>
<dbReference type="PANTHER" id="PTHR11319">
    <property type="entry name" value="G PROTEIN-COUPLED RECEPTOR-RELATED"/>
    <property type="match status" value="1"/>
</dbReference>
<dbReference type="Proteomes" id="UP000595917">
    <property type="component" value="Chromosome"/>
</dbReference>
<evidence type="ECO:0000313" key="3">
    <source>
        <dbReference type="Proteomes" id="UP000595917"/>
    </source>
</evidence>
<dbReference type="PROSITE" id="PS51257">
    <property type="entry name" value="PROKAR_LIPOPROTEIN"/>
    <property type="match status" value="1"/>
</dbReference>
<dbReference type="InterPro" id="IPR012332">
    <property type="entry name" value="Autotransporter_pectin_lyase_C"/>
</dbReference>
<dbReference type="SUPFAM" id="SSF51126">
    <property type="entry name" value="Pectin lyase-like"/>
    <property type="match status" value="1"/>
</dbReference>
<dbReference type="EMBL" id="CP067089">
    <property type="protein sequence ID" value="QQO10278.1"/>
    <property type="molecule type" value="Genomic_DNA"/>
</dbReference>